<proteinExistence type="predicted"/>
<keyword evidence="3" id="KW-1185">Reference proteome</keyword>
<sequence>MIPIRLGLKASSDPKQVESRLRYHPQVFEFHTDQEDFSTEGLKRLEEAIIEVRNAGVETIILHHPMKYKERFCELLAHSSNNSELVNFIDSSIQDLLTLAKKYDAKVLVHGSYEMREPDLLTPFDDKLQAQNYLLDRLLSLYQKYPDHLIFENGIWSLFAFGHEDFDKKLAQTKLPLAYDISHAFIELEGDMAALLTSLDNLKDNIQHYHLVDSMGRSHDSLTLGQGKVDWAAVLPHLNPNASYIYEINLADMTNPAEQLASHEYLVGINRKK</sequence>
<dbReference type="EMBL" id="JAFBEH010000003">
    <property type="protein sequence ID" value="MBM7641990.1"/>
    <property type="molecule type" value="Genomic_DNA"/>
</dbReference>
<dbReference type="Proteomes" id="UP000697472">
    <property type="component" value="Unassembled WGS sequence"/>
</dbReference>
<feature type="domain" description="Xylose isomerase-like TIM barrel" evidence="1">
    <location>
        <begin position="52"/>
        <end position="240"/>
    </location>
</feature>
<dbReference type="Pfam" id="PF01261">
    <property type="entry name" value="AP_endonuc_2"/>
    <property type="match status" value="1"/>
</dbReference>
<protein>
    <submittedName>
        <fullName evidence="2">Sugar phosphate isomerase/epimerase</fullName>
    </submittedName>
</protein>
<keyword evidence="2" id="KW-0413">Isomerase</keyword>
<dbReference type="SUPFAM" id="SSF51658">
    <property type="entry name" value="Xylose isomerase-like"/>
    <property type="match status" value="1"/>
</dbReference>
<dbReference type="Gene3D" id="3.20.20.150">
    <property type="entry name" value="Divalent-metal-dependent TIM barrel enzymes"/>
    <property type="match status" value="1"/>
</dbReference>
<dbReference type="InterPro" id="IPR013022">
    <property type="entry name" value="Xyl_isomerase-like_TIM-brl"/>
</dbReference>
<reference evidence="2 3" key="1">
    <citation type="submission" date="2021-01" db="EMBL/GenBank/DDBJ databases">
        <title>Genomic Encyclopedia of Type Strains, Phase IV (KMG-IV): sequencing the most valuable type-strain genomes for metagenomic binning, comparative biology and taxonomic classification.</title>
        <authorList>
            <person name="Goeker M."/>
        </authorList>
    </citation>
    <scope>NUCLEOTIDE SEQUENCE [LARGE SCALE GENOMIC DNA]</scope>
    <source>
        <strain evidence="2 3">DSM 27382</strain>
    </source>
</reference>
<dbReference type="RefSeq" id="WP_205008858.1">
    <property type="nucleotide sequence ID" value="NZ_JAFBEH010000003.1"/>
</dbReference>
<gene>
    <name evidence="2" type="ORF">JOC28_000282</name>
</gene>
<evidence type="ECO:0000313" key="2">
    <source>
        <dbReference type="EMBL" id="MBM7641990.1"/>
    </source>
</evidence>
<name>A0ABS2PPT5_9STRE</name>
<evidence type="ECO:0000259" key="1">
    <source>
        <dbReference type="Pfam" id="PF01261"/>
    </source>
</evidence>
<accession>A0ABS2PPT5</accession>
<comment type="caution">
    <text evidence="2">The sequence shown here is derived from an EMBL/GenBank/DDBJ whole genome shotgun (WGS) entry which is preliminary data.</text>
</comment>
<dbReference type="InterPro" id="IPR036237">
    <property type="entry name" value="Xyl_isomerase-like_sf"/>
</dbReference>
<evidence type="ECO:0000313" key="3">
    <source>
        <dbReference type="Proteomes" id="UP000697472"/>
    </source>
</evidence>
<organism evidence="2 3">
    <name type="scientific">Streptococcus loxodontisalivarius</name>
    <dbReference type="NCBI Taxonomy" id="1349415"/>
    <lineage>
        <taxon>Bacteria</taxon>
        <taxon>Bacillati</taxon>
        <taxon>Bacillota</taxon>
        <taxon>Bacilli</taxon>
        <taxon>Lactobacillales</taxon>
        <taxon>Streptococcaceae</taxon>
        <taxon>Streptococcus</taxon>
    </lineage>
</organism>
<dbReference type="GO" id="GO:0016853">
    <property type="term" value="F:isomerase activity"/>
    <property type="evidence" value="ECO:0007669"/>
    <property type="project" value="UniProtKB-KW"/>
</dbReference>